<keyword evidence="2" id="KW-0238">DNA-binding</keyword>
<evidence type="ECO:0000259" key="4">
    <source>
        <dbReference type="PROSITE" id="PS51063"/>
    </source>
</evidence>
<dbReference type="Pfam" id="PF13545">
    <property type="entry name" value="HTH_Crp_2"/>
    <property type="match status" value="1"/>
</dbReference>
<dbReference type="PROSITE" id="PS51063">
    <property type="entry name" value="HTH_CRP_2"/>
    <property type="match status" value="1"/>
</dbReference>
<dbReference type="CDD" id="cd00038">
    <property type="entry name" value="CAP_ED"/>
    <property type="match status" value="1"/>
</dbReference>
<keyword evidence="3" id="KW-0804">Transcription</keyword>
<dbReference type="GO" id="GO:0003677">
    <property type="term" value="F:DNA binding"/>
    <property type="evidence" value="ECO:0007669"/>
    <property type="project" value="UniProtKB-KW"/>
</dbReference>
<feature type="domain" description="HTH crp-type" evidence="4">
    <location>
        <begin position="149"/>
        <end position="223"/>
    </location>
</feature>
<accession>A0A5D3KH84</accession>
<name>A0A5D3KH84_9BRAD</name>
<evidence type="ECO:0000313" key="5">
    <source>
        <dbReference type="EMBL" id="TYL96130.1"/>
    </source>
</evidence>
<dbReference type="InterPro" id="IPR012318">
    <property type="entry name" value="HTH_CRP"/>
</dbReference>
<dbReference type="InterPro" id="IPR000595">
    <property type="entry name" value="cNMP-bd_dom"/>
</dbReference>
<evidence type="ECO:0000313" key="6">
    <source>
        <dbReference type="Proteomes" id="UP000324758"/>
    </source>
</evidence>
<comment type="caution">
    <text evidence="5">The sequence shown here is derived from an EMBL/GenBank/DDBJ whole genome shotgun (WGS) entry which is preliminary data.</text>
</comment>
<organism evidence="5 6">
    <name type="scientific">Bradyrhizobium rifense</name>
    <dbReference type="NCBI Taxonomy" id="515499"/>
    <lineage>
        <taxon>Bacteria</taxon>
        <taxon>Pseudomonadati</taxon>
        <taxon>Pseudomonadota</taxon>
        <taxon>Alphaproteobacteria</taxon>
        <taxon>Hyphomicrobiales</taxon>
        <taxon>Nitrobacteraceae</taxon>
        <taxon>Bradyrhizobium</taxon>
    </lineage>
</organism>
<dbReference type="InterPro" id="IPR036388">
    <property type="entry name" value="WH-like_DNA-bd_sf"/>
</dbReference>
<evidence type="ECO:0000256" key="1">
    <source>
        <dbReference type="ARBA" id="ARBA00023015"/>
    </source>
</evidence>
<dbReference type="OrthoDB" id="7584044at2"/>
<sequence>MQAGFAFSRFADRLVSIVELSSSDLSLLANMPSSICHYGSCQHILQKGDQPDHCSLLLQGYLCWQDIDSGCRQITSIHVPGDVPDLYTFHDPRVDFDLVTLSPVVVASVPHAFFRDISMLSPSLARALLLLLLTDAASLRRWIANLGSRDASARVAHLLCEITERLRAVGLARDFRIPSPFTQSGLADACGISAIHANRVIGELRRTNILQWQAKTITINNWNELVRLARFAPDYLGLRGQDLDRTQPTDTPRSEPHEQSFEYRLHVL</sequence>
<protein>
    <submittedName>
        <fullName evidence="5">Crp/Fnr family transcriptional regulator</fullName>
    </submittedName>
</protein>
<dbReference type="AlphaFoldDB" id="A0A5D3KH84"/>
<evidence type="ECO:0000256" key="2">
    <source>
        <dbReference type="ARBA" id="ARBA00023125"/>
    </source>
</evidence>
<dbReference type="Proteomes" id="UP000324758">
    <property type="component" value="Unassembled WGS sequence"/>
</dbReference>
<reference evidence="5 6" key="1">
    <citation type="submission" date="2019-08" db="EMBL/GenBank/DDBJ databases">
        <title>Bradyrhizobium hipponensis sp. nov., a rhizobium isolated from a Lupinus angustifolius root nodule in Tunisia.</title>
        <authorList>
            <person name="Off K."/>
            <person name="Rejili M."/>
            <person name="Mars M."/>
            <person name="Brachmann A."/>
            <person name="Marin M."/>
        </authorList>
    </citation>
    <scope>NUCLEOTIDE SEQUENCE [LARGE SCALE GENOMIC DNA]</scope>
    <source>
        <strain evidence="5 6">CTAW71</strain>
    </source>
</reference>
<dbReference type="SUPFAM" id="SSF51206">
    <property type="entry name" value="cAMP-binding domain-like"/>
    <property type="match status" value="1"/>
</dbReference>
<dbReference type="EMBL" id="VSSS01000021">
    <property type="protein sequence ID" value="TYL96130.1"/>
    <property type="molecule type" value="Genomic_DNA"/>
</dbReference>
<dbReference type="GO" id="GO:0006355">
    <property type="term" value="P:regulation of DNA-templated transcription"/>
    <property type="evidence" value="ECO:0007669"/>
    <property type="project" value="InterPro"/>
</dbReference>
<proteinExistence type="predicted"/>
<gene>
    <name evidence="5" type="ORF">FXB40_12440</name>
</gene>
<keyword evidence="6" id="KW-1185">Reference proteome</keyword>
<evidence type="ECO:0000256" key="3">
    <source>
        <dbReference type="ARBA" id="ARBA00023163"/>
    </source>
</evidence>
<dbReference type="InterPro" id="IPR036390">
    <property type="entry name" value="WH_DNA-bd_sf"/>
</dbReference>
<dbReference type="SUPFAM" id="SSF46785">
    <property type="entry name" value="Winged helix' DNA-binding domain"/>
    <property type="match status" value="1"/>
</dbReference>
<dbReference type="InterPro" id="IPR018490">
    <property type="entry name" value="cNMP-bd_dom_sf"/>
</dbReference>
<keyword evidence="1" id="KW-0805">Transcription regulation</keyword>
<dbReference type="Gene3D" id="2.60.120.10">
    <property type="entry name" value="Jelly Rolls"/>
    <property type="match status" value="1"/>
</dbReference>
<dbReference type="RefSeq" id="WP_148772492.1">
    <property type="nucleotide sequence ID" value="NZ_VSSS01000021.1"/>
</dbReference>
<dbReference type="InterPro" id="IPR014710">
    <property type="entry name" value="RmlC-like_jellyroll"/>
</dbReference>
<dbReference type="Gene3D" id="1.10.10.10">
    <property type="entry name" value="Winged helix-like DNA-binding domain superfamily/Winged helix DNA-binding domain"/>
    <property type="match status" value="1"/>
</dbReference>